<organism evidence="1 2">
    <name type="scientific">Triparma columacea</name>
    <dbReference type="NCBI Taxonomy" id="722753"/>
    <lineage>
        <taxon>Eukaryota</taxon>
        <taxon>Sar</taxon>
        <taxon>Stramenopiles</taxon>
        <taxon>Ochrophyta</taxon>
        <taxon>Bolidophyceae</taxon>
        <taxon>Parmales</taxon>
        <taxon>Triparmaceae</taxon>
        <taxon>Triparma</taxon>
    </lineage>
</organism>
<dbReference type="SUPFAM" id="SSF56300">
    <property type="entry name" value="Metallo-dependent phosphatases"/>
    <property type="match status" value="1"/>
</dbReference>
<reference evidence="2" key="1">
    <citation type="journal article" date="2023" name="Commun. Biol.">
        <title>Genome analysis of Parmales, the sister group of diatoms, reveals the evolutionary specialization of diatoms from phago-mixotrophs to photoautotrophs.</title>
        <authorList>
            <person name="Ban H."/>
            <person name="Sato S."/>
            <person name="Yoshikawa S."/>
            <person name="Yamada K."/>
            <person name="Nakamura Y."/>
            <person name="Ichinomiya M."/>
            <person name="Sato N."/>
            <person name="Blanc-Mathieu R."/>
            <person name="Endo H."/>
            <person name="Kuwata A."/>
            <person name="Ogata H."/>
        </authorList>
    </citation>
    <scope>NUCLEOTIDE SEQUENCE [LARGE SCALE GENOMIC DNA]</scope>
</reference>
<dbReference type="InterPro" id="IPR029052">
    <property type="entry name" value="Metallo-depent_PP-like"/>
</dbReference>
<dbReference type="Proteomes" id="UP001165065">
    <property type="component" value="Unassembled WGS sequence"/>
</dbReference>
<dbReference type="OrthoDB" id="199769at2759"/>
<proteinExistence type="predicted"/>
<evidence type="ECO:0000313" key="2">
    <source>
        <dbReference type="Proteomes" id="UP001165065"/>
    </source>
</evidence>
<keyword evidence="2" id="KW-1185">Reference proteome</keyword>
<name>A0A9W7G3J8_9STRA</name>
<comment type="caution">
    <text evidence="1">The sequence shown here is derived from an EMBL/GenBank/DDBJ whole genome shotgun (WGS) entry which is preliminary data.</text>
</comment>
<dbReference type="AlphaFoldDB" id="A0A9W7G3J8"/>
<evidence type="ECO:0000313" key="1">
    <source>
        <dbReference type="EMBL" id="GMI32091.1"/>
    </source>
</evidence>
<sequence>MKFGGVAAIISVVGHHTAAHNLYKYPPSHHFEESVQIASKKASSDASPIDLRITRALGSKGYDYVRVSVITHTPEPPIADFPFEYSSPFVGRWVAAFDLGASSTTCSSDPISSTSDVCDGDCILLCSNSTECQYYNFNEDTKTCSLYDSCDFTPVKDATSVTYTKFGQNFLHSAVVKVNPGEKSTLKIDGTDVEVFLPKENTATSGIVWSDPCISGRWVGCQQSDLALVRSVSMMNALSKDESWHYFQILGDNFYDQDGRLTKSIWNGFNLEAKSKLLMTVPGNHDLWVAGGPDKSDNYDQFGWGFMQWYGQDAVASTISENGFLDFSVDVNANTSSVDFYERNSGLNFLWYNKVGGVGFMGFNGAALPDSESSYFKEACAYFSGSSTQTIYVLGHWSKSTNYTDSDPILGVPELRERLATVDGCDIGDKLKYMDGHTHSNYMQEGGEKESVGFMIGGHGMSGAGQYGFAYVKNSGDGEDEVWYFEEFNTQGDDNYEAILECVKTKGVGSCTEYATRWL</sequence>
<gene>
    <name evidence="1" type="ORF">TrCOL_g9171</name>
</gene>
<protein>
    <submittedName>
        <fullName evidence="1">Uncharacterized protein</fullName>
    </submittedName>
</protein>
<accession>A0A9W7G3J8</accession>
<dbReference type="EMBL" id="BRYA01000015">
    <property type="protein sequence ID" value="GMI32091.1"/>
    <property type="molecule type" value="Genomic_DNA"/>
</dbReference>